<reference evidence="5" key="1">
    <citation type="submission" date="2023-05" db="EMBL/GenBank/DDBJ databases">
        <authorList>
            <person name="Huff M."/>
        </authorList>
    </citation>
    <scope>NUCLEOTIDE SEQUENCE</scope>
</reference>
<dbReference type="Pfam" id="PF01730">
    <property type="entry name" value="UreF"/>
    <property type="match status" value="1"/>
</dbReference>
<gene>
    <name evidence="5" type="ORF">FPE_LOCUS15070</name>
</gene>
<keyword evidence="4" id="KW-1133">Transmembrane helix</keyword>
<dbReference type="AlphaFoldDB" id="A0AAD1ZI05"/>
<name>A0AAD1ZI05_9LAMI</name>
<dbReference type="EMBL" id="OU503044">
    <property type="protein sequence ID" value="CAI9767640.1"/>
    <property type="molecule type" value="Genomic_DNA"/>
</dbReference>
<sequence>MSPDMQTWQKIDRLLDATLTNEVSHKASIAQGSSLMRVAAAVFSGVPSIKMMRDASLGSSTVLLHHAPIFGLHHVGLIAEDLSKKWMNCDVEEACQSCPLLDIVQGCHGKENEASGPSPWFNANESICPNKEIRGLTMFPTTSGVVSCIGIQNKFSTRYKRCPSYLYSLFKRLEKIPDLGGGENREVTADRGGGSRLRVMVMEWVLFTVASLPTAGFTVALHSSIVTTGYWRRSELQTEGEVRVMVVERVLLAVALWW</sequence>
<dbReference type="PANTHER" id="PTHR33620:SF1">
    <property type="entry name" value="UREASE ACCESSORY PROTEIN F"/>
    <property type="match status" value="1"/>
</dbReference>
<keyword evidence="6" id="KW-1185">Reference proteome</keyword>
<evidence type="ECO:0000313" key="6">
    <source>
        <dbReference type="Proteomes" id="UP000834106"/>
    </source>
</evidence>
<keyword evidence="4" id="KW-0472">Membrane</keyword>
<dbReference type="Proteomes" id="UP000834106">
    <property type="component" value="Chromosome 9"/>
</dbReference>
<dbReference type="GO" id="GO:0016151">
    <property type="term" value="F:nickel cation binding"/>
    <property type="evidence" value="ECO:0007669"/>
    <property type="project" value="InterPro"/>
</dbReference>
<dbReference type="PANTHER" id="PTHR33620">
    <property type="entry name" value="UREASE ACCESSORY PROTEIN F"/>
    <property type="match status" value="1"/>
</dbReference>
<organism evidence="5 6">
    <name type="scientific">Fraxinus pennsylvanica</name>
    <dbReference type="NCBI Taxonomy" id="56036"/>
    <lineage>
        <taxon>Eukaryota</taxon>
        <taxon>Viridiplantae</taxon>
        <taxon>Streptophyta</taxon>
        <taxon>Embryophyta</taxon>
        <taxon>Tracheophyta</taxon>
        <taxon>Spermatophyta</taxon>
        <taxon>Magnoliopsida</taxon>
        <taxon>eudicotyledons</taxon>
        <taxon>Gunneridae</taxon>
        <taxon>Pentapetalae</taxon>
        <taxon>asterids</taxon>
        <taxon>lamiids</taxon>
        <taxon>Lamiales</taxon>
        <taxon>Oleaceae</taxon>
        <taxon>Oleeae</taxon>
        <taxon>Fraxinus</taxon>
    </lineage>
</organism>
<evidence type="ECO:0000256" key="4">
    <source>
        <dbReference type="SAM" id="Phobius"/>
    </source>
</evidence>
<proteinExistence type="inferred from homology"/>
<comment type="similarity">
    <text evidence="3">Belongs to the UreF family.</text>
</comment>
<dbReference type="InterPro" id="IPR002639">
    <property type="entry name" value="UreF"/>
</dbReference>
<feature type="transmembrane region" description="Helical" evidence="4">
    <location>
        <begin position="204"/>
        <end position="225"/>
    </location>
</feature>
<dbReference type="Gene3D" id="1.10.4190.10">
    <property type="entry name" value="Urease accessory protein UreF"/>
    <property type="match status" value="1"/>
</dbReference>
<evidence type="ECO:0000256" key="2">
    <source>
        <dbReference type="ARBA" id="ARBA00023186"/>
    </source>
</evidence>
<evidence type="ECO:0000256" key="3">
    <source>
        <dbReference type="ARBA" id="ARBA00046339"/>
    </source>
</evidence>
<protein>
    <submittedName>
        <fullName evidence="5">Uncharacterized protein</fullName>
    </submittedName>
</protein>
<keyword evidence="4" id="KW-0812">Transmembrane</keyword>
<accession>A0AAD1ZI05</accession>
<evidence type="ECO:0000256" key="1">
    <source>
        <dbReference type="ARBA" id="ARBA00022988"/>
    </source>
</evidence>
<keyword evidence="1" id="KW-0996">Nickel insertion</keyword>
<dbReference type="InterPro" id="IPR038277">
    <property type="entry name" value="UreF_sf"/>
</dbReference>
<evidence type="ECO:0000313" key="5">
    <source>
        <dbReference type="EMBL" id="CAI9767640.1"/>
    </source>
</evidence>
<keyword evidence="2" id="KW-0143">Chaperone</keyword>